<dbReference type="RefSeq" id="WP_309987945.1">
    <property type="nucleotide sequence ID" value="NZ_JAVDTI010000005.1"/>
</dbReference>
<sequence>MKSKLFSLLLVTLSTASTCHREGPDCHHNIIFKNDSKGTIIYALPFTDLSGCILENRFKAEPGEEFALDLPRYCWEQELAKGKTAELYVIDPAKFNAGFHFYDCDSIQIKNKVLKHYELTLDDLKRNNFTITYEN</sequence>
<comment type="caution">
    <text evidence="1">The sequence shown here is derived from an EMBL/GenBank/DDBJ whole genome shotgun (WGS) entry which is preliminary data.</text>
</comment>
<reference evidence="1 2" key="1">
    <citation type="submission" date="2023-07" db="EMBL/GenBank/DDBJ databases">
        <title>Sorghum-associated microbial communities from plants grown in Nebraska, USA.</title>
        <authorList>
            <person name="Schachtman D."/>
        </authorList>
    </citation>
    <scope>NUCLEOTIDE SEQUENCE [LARGE SCALE GENOMIC DNA]</scope>
    <source>
        <strain evidence="1 2">BE57</strain>
    </source>
</reference>
<accession>A0ABU1R286</accession>
<name>A0ABU1R286_9BACT</name>
<evidence type="ECO:0008006" key="3">
    <source>
        <dbReference type="Google" id="ProtNLM"/>
    </source>
</evidence>
<keyword evidence="2" id="KW-1185">Reference proteome</keyword>
<organism evidence="1 2">
    <name type="scientific">Dyadobacter fermentans</name>
    <dbReference type="NCBI Taxonomy" id="94254"/>
    <lineage>
        <taxon>Bacteria</taxon>
        <taxon>Pseudomonadati</taxon>
        <taxon>Bacteroidota</taxon>
        <taxon>Cytophagia</taxon>
        <taxon>Cytophagales</taxon>
        <taxon>Spirosomataceae</taxon>
        <taxon>Dyadobacter</taxon>
    </lineage>
</organism>
<dbReference type="EMBL" id="JAVDTI010000005">
    <property type="protein sequence ID" value="MDR6807495.1"/>
    <property type="molecule type" value="Genomic_DNA"/>
</dbReference>
<gene>
    <name evidence="1" type="ORF">J2W84_004549</name>
</gene>
<dbReference type="Proteomes" id="UP001264980">
    <property type="component" value="Unassembled WGS sequence"/>
</dbReference>
<protein>
    <recommendedName>
        <fullName evidence="3">Lipoprotein</fullName>
    </recommendedName>
</protein>
<evidence type="ECO:0000313" key="2">
    <source>
        <dbReference type="Proteomes" id="UP001264980"/>
    </source>
</evidence>
<evidence type="ECO:0000313" key="1">
    <source>
        <dbReference type="EMBL" id="MDR6807495.1"/>
    </source>
</evidence>
<proteinExistence type="predicted"/>